<evidence type="ECO:0000313" key="2">
    <source>
        <dbReference type="Proteomes" id="UP000070422"/>
    </source>
</evidence>
<name>A0A133XVD0_9LACT</name>
<gene>
    <name evidence="1" type="ORF">HMPREF3187_01233</name>
</gene>
<proteinExistence type="predicted"/>
<comment type="caution">
    <text evidence="1">The sequence shown here is derived from an EMBL/GenBank/DDBJ whole genome shotgun (WGS) entry which is preliminary data.</text>
</comment>
<dbReference type="EMBL" id="LSCQ01000070">
    <property type="protein sequence ID" value="KXB34901.1"/>
    <property type="molecule type" value="Genomic_DNA"/>
</dbReference>
<reference evidence="1 2" key="1">
    <citation type="submission" date="2016-01" db="EMBL/GenBank/DDBJ databases">
        <authorList>
            <person name="Oliw E.H."/>
        </authorList>
    </citation>
    <scope>NUCLEOTIDE SEQUENCE [LARGE SCALE GENOMIC DNA]</scope>
    <source>
        <strain evidence="1 2">KA00635</strain>
    </source>
</reference>
<dbReference type="PATRIC" id="fig|87541.4.peg.1226"/>
<dbReference type="Proteomes" id="UP000070422">
    <property type="component" value="Unassembled WGS sequence"/>
</dbReference>
<protein>
    <submittedName>
        <fullName evidence="1">Uncharacterized protein</fullName>
    </submittedName>
</protein>
<evidence type="ECO:0000313" key="1">
    <source>
        <dbReference type="EMBL" id="KXB34901.1"/>
    </source>
</evidence>
<accession>A0A133XVD0</accession>
<organism evidence="1 2">
    <name type="scientific">Aerococcus christensenii</name>
    <dbReference type="NCBI Taxonomy" id="87541"/>
    <lineage>
        <taxon>Bacteria</taxon>
        <taxon>Bacillati</taxon>
        <taxon>Bacillota</taxon>
        <taxon>Bacilli</taxon>
        <taxon>Lactobacillales</taxon>
        <taxon>Aerococcaceae</taxon>
        <taxon>Aerococcus</taxon>
    </lineage>
</organism>
<sequence>MVAFRISRKVEFLERPASAFLMVSVWSKNRKIFRKEEKD</sequence>
<dbReference type="AlphaFoldDB" id="A0A133XVD0"/>